<sequence length="129" mass="14254">MTPDTETIDRFFARYTGYLTSGDLDGLAEIYNYPALAVTARGCAAIAAPQQTREFFEQGQAYYRSRGIHGVRARDIVTEIEVPGVWVGHLLLENLDSDGRPVGTERNAYQVVTDEDGTRRIAVTTPLDA</sequence>
<organism evidence="1 2">
    <name type="scientific">Rhodococcus ruber</name>
    <dbReference type="NCBI Taxonomy" id="1830"/>
    <lineage>
        <taxon>Bacteria</taxon>
        <taxon>Bacillati</taxon>
        <taxon>Actinomycetota</taxon>
        <taxon>Actinomycetes</taxon>
        <taxon>Mycobacteriales</taxon>
        <taxon>Nocardiaceae</taxon>
        <taxon>Rhodococcus</taxon>
    </lineage>
</organism>
<comment type="caution">
    <text evidence="1">The sequence shown here is derived from an EMBL/GenBank/DDBJ whole genome shotgun (WGS) entry which is preliminary data.</text>
</comment>
<reference evidence="1" key="1">
    <citation type="submission" date="2022-12" db="EMBL/GenBank/DDBJ databases">
        <authorList>
            <person name="Krivoruchko A.V."/>
            <person name="Elkin A."/>
        </authorList>
    </citation>
    <scope>NUCLEOTIDE SEQUENCE</scope>
    <source>
        <strain evidence="1">IEGM 1391</strain>
    </source>
</reference>
<evidence type="ECO:0008006" key="3">
    <source>
        <dbReference type="Google" id="ProtNLM"/>
    </source>
</evidence>
<keyword evidence="2" id="KW-1185">Reference proteome</keyword>
<accession>A0ABT4ME94</accession>
<gene>
    <name evidence="1" type="ORF">O4220_12355</name>
</gene>
<protein>
    <recommendedName>
        <fullName evidence="3">SnoaL-like domain-containing protein</fullName>
    </recommendedName>
</protein>
<dbReference type="RefSeq" id="WP_269604541.1">
    <property type="nucleotide sequence ID" value="NZ_JAPWIJ010000004.1"/>
</dbReference>
<dbReference type="EMBL" id="JAPWIJ010000004">
    <property type="protein sequence ID" value="MCZ4519309.1"/>
    <property type="molecule type" value="Genomic_DNA"/>
</dbReference>
<proteinExistence type="predicted"/>
<dbReference type="Proteomes" id="UP001081071">
    <property type="component" value="Unassembled WGS sequence"/>
</dbReference>
<evidence type="ECO:0000313" key="1">
    <source>
        <dbReference type="EMBL" id="MCZ4519309.1"/>
    </source>
</evidence>
<dbReference type="SUPFAM" id="SSF54427">
    <property type="entry name" value="NTF2-like"/>
    <property type="match status" value="1"/>
</dbReference>
<evidence type="ECO:0000313" key="2">
    <source>
        <dbReference type="Proteomes" id="UP001081071"/>
    </source>
</evidence>
<name>A0ABT4ME94_9NOCA</name>
<dbReference type="InterPro" id="IPR032710">
    <property type="entry name" value="NTF2-like_dom_sf"/>
</dbReference>